<protein>
    <submittedName>
        <fullName evidence="1">Uncharacterized protein</fullName>
    </submittedName>
</protein>
<organism evidence="1 2">
    <name type="scientific">Arctia plantaginis</name>
    <name type="common">Wood tiger moth</name>
    <name type="synonym">Phalaena plantaginis</name>
    <dbReference type="NCBI Taxonomy" id="874455"/>
    <lineage>
        <taxon>Eukaryota</taxon>
        <taxon>Metazoa</taxon>
        <taxon>Ecdysozoa</taxon>
        <taxon>Arthropoda</taxon>
        <taxon>Hexapoda</taxon>
        <taxon>Insecta</taxon>
        <taxon>Pterygota</taxon>
        <taxon>Neoptera</taxon>
        <taxon>Endopterygota</taxon>
        <taxon>Lepidoptera</taxon>
        <taxon>Glossata</taxon>
        <taxon>Ditrysia</taxon>
        <taxon>Noctuoidea</taxon>
        <taxon>Erebidae</taxon>
        <taxon>Arctiinae</taxon>
        <taxon>Arctia</taxon>
    </lineage>
</organism>
<gene>
    <name evidence="1" type="ORF">APLA_LOCUS2693</name>
</gene>
<dbReference type="EMBL" id="CADEBC010000208">
    <property type="protein sequence ID" value="CAB3226035.1"/>
    <property type="molecule type" value="Genomic_DNA"/>
</dbReference>
<dbReference type="AlphaFoldDB" id="A0A8S0YZQ5"/>
<evidence type="ECO:0000313" key="2">
    <source>
        <dbReference type="Proteomes" id="UP000494106"/>
    </source>
</evidence>
<comment type="caution">
    <text evidence="1">The sequence shown here is derived from an EMBL/GenBank/DDBJ whole genome shotgun (WGS) entry which is preliminary data.</text>
</comment>
<accession>A0A8S0YZQ5</accession>
<proteinExistence type="predicted"/>
<evidence type="ECO:0000313" key="1">
    <source>
        <dbReference type="EMBL" id="CAB3226035.1"/>
    </source>
</evidence>
<dbReference type="Proteomes" id="UP000494106">
    <property type="component" value="Unassembled WGS sequence"/>
</dbReference>
<reference evidence="1 2" key="1">
    <citation type="submission" date="2020-04" db="EMBL/GenBank/DDBJ databases">
        <authorList>
            <person name="Wallbank WR R."/>
            <person name="Pardo Diaz C."/>
            <person name="Kozak K."/>
            <person name="Martin S."/>
            <person name="Jiggins C."/>
            <person name="Moest M."/>
            <person name="Warren A I."/>
            <person name="Byers J.R.P. K."/>
            <person name="Montejo-Kovacevich G."/>
            <person name="Yen C E."/>
        </authorList>
    </citation>
    <scope>NUCLEOTIDE SEQUENCE [LARGE SCALE GENOMIC DNA]</scope>
</reference>
<sequence length="186" mass="21508">MVFFLGNFGDDRGSWSAEFCNKVRPCCGHGRMAGNRGRPWEACNTRPCEQDSEIQAEEARVRGVRGGATQRAYELADRHALLFRSRRRAAGNPCLAILTPHKLLRPTFLLVRLLNARRELQFREGSIIMDDWERHVTPLLQDMGCANEDAQDDFFNQQDLISRRVSNYFCFAIKRNVRNRNNTARY</sequence>
<keyword evidence="2" id="KW-1185">Reference proteome</keyword>
<name>A0A8S0YZQ5_ARCPL</name>
<dbReference type="OrthoDB" id="7434043at2759"/>